<organism evidence="2 3">
    <name type="scientific">Taxus chinensis</name>
    <name type="common">Chinese yew</name>
    <name type="synonym">Taxus wallichiana var. chinensis</name>
    <dbReference type="NCBI Taxonomy" id="29808"/>
    <lineage>
        <taxon>Eukaryota</taxon>
        <taxon>Viridiplantae</taxon>
        <taxon>Streptophyta</taxon>
        <taxon>Embryophyta</taxon>
        <taxon>Tracheophyta</taxon>
        <taxon>Spermatophyta</taxon>
        <taxon>Pinopsida</taxon>
        <taxon>Pinidae</taxon>
        <taxon>Conifers II</taxon>
        <taxon>Cupressales</taxon>
        <taxon>Taxaceae</taxon>
        <taxon>Taxus</taxon>
    </lineage>
</organism>
<protein>
    <submittedName>
        <fullName evidence="2">Uncharacterized protein</fullName>
    </submittedName>
</protein>
<feature type="region of interest" description="Disordered" evidence="1">
    <location>
        <begin position="1"/>
        <end position="60"/>
    </location>
</feature>
<reference evidence="2 3" key="1">
    <citation type="journal article" date="2021" name="Nat. Plants">
        <title>The Taxus genome provides insights into paclitaxel biosynthesis.</title>
        <authorList>
            <person name="Xiong X."/>
            <person name="Gou J."/>
            <person name="Liao Q."/>
            <person name="Li Y."/>
            <person name="Zhou Q."/>
            <person name="Bi G."/>
            <person name="Li C."/>
            <person name="Du R."/>
            <person name="Wang X."/>
            <person name="Sun T."/>
            <person name="Guo L."/>
            <person name="Liang H."/>
            <person name="Lu P."/>
            <person name="Wu Y."/>
            <person name="Zhang Z."/>
            <person name="Ro D.K."/>
            <person name="Shang Y."/>
            <person name="Huang S."/>
            <person name="Yan J."/>
        </authorList>
    </citation>
    <scope>NUCLEOTIDE SEQUENCE [LARGE SCALE GENOMIC DNA]</scope>
    <source>
        <strain evidence="2">Ta-2019</strain>
    </source>
</reference>
<accession>A0AA38GTR6</accession>
<feature type="compositionally biased region" description="Basic residues" evidence="1">
    <location>
        <begin position="39"/>
        <end position="52"/>
    </location>
</feature>
<dbReference type="AlphaFoldDB" id="A0AA38GTR6"/>
<dbReference type="Proteomes" id="UP000824469">
    <property type="component" value="Unassembled WGS sequence"/>
</dbReference>
<evidence type="ECO:0000313" key="3">
    <source>
        <dbReference type="Proteomes" id="UP000824469"/>
    </source>
</evidence>
<comment type="caution">
    <text evidence="2">The sequence shown here is derived from an EMBL/GenBank/DDBJ whole genome shotgun (WGS) entry which is preliminary data.</text>
</comment>
<feature type="compositionally biased region" description="Basic and acidic residues" evidence="1">
    <location>
        <begin position="1"/>
        <end position="12"/>
    </location>
</feature>
<sequence>IRTAGDTKKEFSRPSNMQKLSESTPSPAVGHMQIFRNGKYSRRGRRGRKRVLKSTPSPGG</sequence>
<proteinExistence type="predicted"/>
<keyword evidence="3" id="KW-1185">Reference proteome</keyword>
<evidence type="ECO:0000256" key="1">
    <source>
        <dbReference type="SAM" id="MobiDB-lite"/>
    </source>
</evidence>
<dbReference type="EMBL" id="JAHRHJ020000001">
    <property type="protein sequence ID" value="KAH9329664.1"/>
    <property type="molecule type" value="Genomic_DNA"/>
</dbReference>
<feature type="compositionally biased region" description="Polar residues" evidence="1">
    <location>
        <begin position="13"/>
        <end position="26"/>
    </location>
</feature>
<feature type="non-terminal residue" evidence="2">
    <location>
        <position position="60"/>
    </location>
</feature>
<gene>
    <name evidence="2" type="ORF">KI387_001772</name>
</gene>
<feature type="non-terminal residue" evidence="2">
    <location>
        <position position="1"/>
    </location>
</feature>
<name>A0AA38GTR6_TAXCH</name>
<evidence type="ECO:0000313" key="2">
    <source>
        <dbReference type="EMBL" id="KAH9329664.1"/>
    </source>
</evidence>